<dbReference type="SMART" id="SM00648">
    <property type="entry name" value="SWAP"/>
    <property type="match status" value="2"/>
</dbReference>
<dbReference type="GO" id="GO:0045292">
    <property type="term" value="P:mRNA cis splicing, via spliceosome"/>
    <property type="evidence" value="ECO:0007669"/>
    <property type="project" value="InterPro"/>
</dbReference>
<evidence type="ECO:0000256" key="3">
    <source>
        <dbReference type="ARBA" id="ARBA00022728"/>
    </source>
</evidence>
<feature type="region of interest" description="Disordered" evidence="8">
    <location>
        <begin position="280"/>
        <end position="303"/>
    </location>
</feature>
<evidence type="ECO:0000256" key="2">
    <source>
        <dbReference type="ARBA" id="ARBA00022664"/>
    </source>
</evidence>
<feature type="coiled-coil region" evidence="7">
    <location>
        <begin position="507"/>
        <end position="570"/>
    </location>
</feature>
<dbReference type="InterPro" id="IPR022030">
    <property type="entry name" value="SF3A1_dom"/>
</dbReference>
<evidence type="ECO:0000256" key="7">
    <source>
        <dbReference type="SAM" id="Coils"/>
    </source>
</evidence>
<dbReference type="Pfam" id="PF01805">
    <property type="entry name" value="Surp"/>
    <property type="match status" value="2"/>
</dbReference>
<comment type="subcellular location">
    <subcellularLocation>
        <location evidence="1">Nucleus</location>
    </subcellularLocation>
</comment>
<dbReference type="Gene3D" id="1.10.10.790">
    <property type="entry name" value="Surp module"/>
    <property type="match status" value="2"/>
</dbReference>
<reference evidence="10" key="1">
    <citation type="journal article" date="2023" name="PhytoFront">
        <title>Draft Genome Resources of Seven Strains of Tilletia horrida, Causal Agent of Kernel Smut of Rice.</title>
        <authorList>
            <person name="Khanal S."/>
            <person name="Antony Babu S."/>
            <person name="Zhou X.G."/>
        </authorList>
    </citation>
    <scope>NUCLEOTIDE SEQUENCE</scope>
    <source>
        <strain evidence="10">TX6</strain>
    </source>
</reference>
<gene>
    <name evidence="10" type="primary">PRP21</name>
    <name evidence="10" type="ORF">OC846_006125</name>
</gene>
<dbReference type="FunFam" id="1.10.10.790:FF:000001">
    <property type="entry name" value="Splicing factor 3a, subunit 1"/>
    <property type="match status" value="1"/>
</dbReference>
<evidence type="ECO:0000256" key="8">
    <source>
        <dbReference type="SAM" id="MobiDB-lite"/>
    </source>
</evidence>
<dbReference type="InterPro" id="IPR000061">
    <property type="entry name" value="Surp"/>
</dbReference>
<accession>A0AAN6JQZ3</accession>
<dbReference type="PROSITE" id="PS50128">
    <property type="entry name" value="SURP"/>
    <property type="match status" value="2"/>
</dbReference>
<dbReference type="PANTHER" id="PTHR15316:SF1">
    <property type="entry name" value="SPLICING FACTOR 3A SUBUNIT 1"/>
    <property type="match status" value="1"/>
</dbReference>
<evidence type="ECO:0000313" key="11">
    <source>
        <dbReference type="Proteomes" id="UP001176517"/>
    </source>
</evidence>
<dbReference type="Proteomes" id="UP001176517">
    <property type="component" value="Unassembled WGS sequence"/>
</dbReference>
<dbReference type="GO" id="GO:0003723">
    <property type="term" value="F:RNA binding"/>
    <property type="evidence" value="ECO:0007669"/>
    <property type="project" value="InterPro"/>
</dbReference>
<dbReference type="GO" id="GO:0005686">
    <property type="term" value="C:U2 snRNP"/>
    <property type="evidence" value="ECO:0007669"/>
    <property type="project" value="TreeGrafter"/>
</dbReference>
<evidence type="ECO:0000259" key="9">
    <source>
        <dbReference type="PROSITE" id="PS50128"/>
    </source>
</evidence>
<evidence type="ECO:0000313" key="10">
    <source>
        <dbReference type="EMBL" id="KAK0544295.1"/>
    </source>
</evidence>
<evidence type="ECO:0000256" key="5">
    <source>
        <dbReference type="ARBA" id="ARBA00023187"/>
    </source>
</evidence>
<dbReference type="Pfam" id="PF12230">
    <property type="entry name" value="PRP21_like_P"/>
    <property type="match status" value="1"/>
</dbReference>
<protein>
    <submittedName>
        <fullName evidence="10">SF3a splicing factor complex subunit</fullName>
    </submittedName>
</protein>
<dbReference type="PANTHER" id="PTHR15316">
    <property type="entry name" value="SPLICEOSOME ASSOCIATED PROTEIN 114/SWAP SPLICING FACTOR-RELATED"/>
    <property type="match status" value="1"/>
</dbReference>
<feature type="compositionally biased region" description="Acidic residues" evidence="8">
    <location>
        <begin position="359"/>
        <end position="370"/>
    </location>
</feature>
<keyword evidence="5" id="KW-0508">mRNA splicing</keyword>
<keyword evidence="2" id="KW-0507">mRNA processing</keyword>
<feature type="region of interest" description="Disordered" evidence="8">
    <location>
        <begin position="359"/>
        <end position="378"/>
    </location>
</feature>
<comment type="caution">
    <text evidence="10">The sequence shown here is derived from an EMBL/GenBank/DDBJ whole genome shotgun (WGS) entry which is preliminary data.</text>
</comment>
<keyword evidence="11" id="KW-1185">Reference proteome</keyword>
<dbReference type="InterPro" id="IPR035967">
    <property type="entry name" value="SWAP/Surp_sf"/>
</dbReference>
<evidence type="ECO:0000256" key="6">
    <source>
        <dbReference type="ARBA" id="ARBA00023242"/>
    </source>
</evidence>
<keyword evidence="4" id="KW-0677">Repeat</keyword>
<dbReference type="SUPFAM" id="SSF109905">
    <property type="entry name" value="Surp module (SWAP domain)"/>
    <property type="match status" value="2"/>
</dbReference>
<dbReference type="Gene3D" id="3.10.20.90">
    <property type="entry name" value="Phosphatidylinositol 3-kinase Catalytic Subunit, Chain A, domain 1"/>
    <property type="match status" value="1"/>
</dbReference>
<feature type="region of interest" description="Disordered" evidence="8">
    <location>
        <begin position="253"/>
        <end position="272"/>
    </location>
</feature>
<keyword evidence="6" id="KW-0539">Nucleus</keyword>
<dbReference type="GO" id="GO:0071013">
    <property type="term" value="C:catalytic step 2 spliceosome"/>
    <property type="evidence" value="ECO:0007669"/>
    <property type="project" value="TreeGrafter"/>
</dbReference>
<keyword evidence="3" id="KW-0747">Spliceosome</keyword>
<dbReference type="GO" id="GO:0071004">
    <property type="term" value="C:U2-type prespliceosome"/>
    <property type="evidence" value="ECO:0007669"/>
    <property type="project" value="TreeGrafter"/>
</dbReference>
<keyword evidence="7" id="KW-0175">Coiled coil</keyword>
<proteinExistence type="predicted"/>
<feature type="region of interest" description="Disordered" evidence="8">
    <location>
        <begin position="105"/>
        <end position="166"/>
    </location>
</feature>
<feature type="compositionally biased region" description="Low complexity" evidence="8">
    <location>
        <begin position="115"/>
        <end position="132"/>
    </location>
</feature>
<feature type="domain" description="SURP motif" evidence="9">
    <location>
        <begin position="52"/>
        <end position="95"/>
    </location>
</feature>
<evidence type="ECO:0000256" key="1">
    <source>
        <dbReference type="ARBA" id="ARBA00004123"/>
    </source>
</evidence>
<dbReference type="EMBL" id="JAPDMZ010000291">
    <property type="protein sequence ID" value="KAK0544295.1"/>
    <property type="molecule type" value="Genomic_DNA"/>
</dbReference>
<feature type="compositionally biased region" description="Low complexity" evidence="8">
    <location>
        <begin position="395"/>
        <end position="409"/>
    </location>
</feature>
<dbReference type="FunFam" id="1.10.10.790:FF:000002">
    <property type="entry name" value="Splicing factor 3A subunit 1"/>
    <property type="match status" value="1"/>
</dbReference>
<dbReference type="GO" id="GO:0000381">
    <property type="term" value="P:regulation of alternative mRNA splicing, via spliceosome"/>
    <property type="evidence" value="ECO:0007669"/>
    <property type="project" value="TreeGrafter"/>
</dbReference>
<evidence type="ECO:0000256" key="4">
    <source>
        <dbReference type="ARBA" id="ARBA00022737"/>
    </source>
</evidence>
<sequence length="824" mass="88799">MAPGLNLPAPKVATVEDVDEITAASTTKSAVSSSRFASKGGLIIPPPDIRNIVDKVATYVARNGKQFEHQIRADERGNSTKYAFLGPDHPYHPYYQSRIEAVTAAGGDQPAGSNTPTTAAAQAGADGQSPAPLGAGGPEDAQQRDEAADPAAVDTDALPRPRPLEFSADMPSVTAVDLDVIKLTALFTAQKGRAFATSLSAREKNSYQFEFLKPSHSLFGFFNALVEQYKLVLQPTPELIEYSRRAAFGKEEAESSSASKVRTGPGAGGGRMVTLDEVQKRADWEKQRREKRKKEQDAEAREKAAFDEIDWQDFVVVGTVELTEADQHIDLPPPTSLRTIENMTLAQQRMAAMIMDMEGSDNEEEAEDGQDGPARSGHLGALEERNAVNLQTSEPPAAEGAAEPVSAAATKPNAPAMKIRKDYVPKSLAQKQAETAATTKCPVCGQTVPTNEMGEHIRVELLNPRYREQRQDLENKKAQHNFLHAGADPMQALHRIAAARTDMFGSANDEVTQARKEEEEKLRAKEKEKIVWDGHMASKSSTKDKIERAGPSLEEQLQNIERKRVEHEQRTLGPQLPVAPHLMGSLPPPAPGMPIPPPPQQLDAGAVGMSAGPAAPSSSGPFMYPGNHMPPMSMPPPHGGLPYPPHHMSGVSMATGMKRPAEDELPGQPALQRMATEQQYGGPMGSMPPPMSMPMPPLMGPPPELTGPPPPLAGPLQQNADGTLHADTDWARDHPDPISLAIILPDAKNVSASCDGSTVVFEDLPMLTTTMGHLRERVQMQCLGGTVGAGRLKLKVRGGRATTQKQTLAYWNLVDGDEVHVTLK</sequence>
<organism evidence="10 11">
    <name type="scientific">Tilletia horrida</name>
    <dbReference type="NCBI Taxonomy" id="155126"/>
    <lineage>
        <taxon>Eukaryota</taxon>
        <taxon>Fungi</taxon>
        <taxon>Dikarya</taxon>
        <taxon>Basidiomycota</taxon>
        <taxon>Ustilaginomycotina</taxon>
        <taxon>Exobasidiomycetes</taxon>
        <taxon>Tilletiales</taxon>
        <taxon>Tilletiaceae</taxon>
        <taxon>Tilletia</taxon>
    </lineage>
</organism>
<dbReference type="AlphaFoldDB" id="A0AAN6JQZ3"/>
<feature type="domain" description="SURP motif" evidence="9">
    <location>
        <begin position="180"/>
        <end position="222"/>
    </location>
</feature>
<name>A0AAN6JQZ3_9BASI</name>
<feature type="region of interest" description="Disordered" evidence="8">
    <location>
        <begin position="395"/>
        <end position="417"/>
    </location>
</feature>
<dbReference type="InterPro" id="IPR045146">
    <property type="entry name" value="SF3A1"/>
</dbReference>